<keyword evidence="3 6" id="KW-0812">Transmembrane</keyword>
<evidence type="ECO:0000313" key="8">
    <source>
        <dbReference type="EMBL" id="SEW36844.1"/>
    </source>
</evidence>
<accession>A0A1I0R9G9</accession>
<dbReference type="InterPro" id="IPR003838">
    <property type="entry name" value="ABC3_permease_C"/>
</dbReference>
<feature type="transmembrane region" description="Helical" evidence="6">
    <location>
        <begin position="21"/>
        <end position="41"/>
    </location>
</feature>
<feature type="transmembrane region" description="Helical" evidence="6">
    <location>
        <begin position="663"/>
        <end position="681"/>
    </location>
</feature>
<proteinExistence type="predicted"/>
<organism evidence="8 9">
    <name type="scientific">[Clostridium] fimetarium</name>
    <dbReference type="NCBI Taxonomy" id="99656"/>
    <lineage>
        <taxon>Bacteria</taxon>
        <taxon>Bacillati</taxon>
        <taxon>Bacillota</taxon>
        <taxon>Clostridia</taxon>
        <taxon>Lachnospirales</taxon>
        <taxon>Lachnospiraceae</taxon>
    </lineage>
</organism>
<keyword evidence="2" id="KW-1003">Cell membrane</keyword>
<gene>
    <name evidence="8" type="ORF">SAMN05421659_112140</name>
</gene>
<protein>
    <submittedName>
        <fullName evidence="8">ABC-type transport system, involved in lipoprotein release, permease component</fullName>
    </submittedName>
</protein>
<evidence type="ECO:0000259" key="7">
    <source>
        <dbReference type="Pfam" id="PF02687"/>
    </source>
</evidence>
<evidence type="ECO:0000256" key="4">
    <source>
        <dbReference type="ARBA" id="ARBA00022989"/>
    </source>
</evidence>
<feature type="domain" description="ABC3 transporter permease C-terminal" evidence="7">
    <location>
        <begin position="665"/>
        <end position="779"/>
    </location>
</feature>
<evidence type="ECO:0000256" key="5">
    <source>
        <dbReference type="ARBA" id="ARBA00023136"/>
    </source>
</evidence>
<keyword evidence="8" id="KW-0449">Lipoprotein</keyword>
<feature type="transmembrane region" description="Helical" evidence="6">
    <location>
        <begin position="435"/>
        <end position="455"/>
    </location>
</feature>
<keyword evidence="4 6" id="KW-1133">Transmembrane helix</keyword>
<dbReference type="EMBL" id="FOJI01000012">
    <property type="protein sequence ID" value="SEW36844.1"/>
    <property type="molecule type" value="Genomic_DNA"/>
</dbReference>
<feature type="transmembrane region" description="Helical" evidence="6">
    <location>
        <begin position="320"/>
        <end position="339"/>
    </location>
</feature>
<keyword evidence="5 6" id="KW-0472">Membrane</keyword>
<evidence type="ECO:0000256" key="1">
    <source>
        <dbReference type="ARBA" id="ARBA00004651"/>
    </source>
</evidence>
<evidence type="ECO:0000313" key="9">
    <source>
        <dbReference type="Proteomes" id="UP000199701"/>
    </source>
</evidence>
<dbReference type="Pfam" id="PF02687">
    <property type="entry name" value="FtsX"/>
    <property type="match status" value="2"/>
</dbReference>
<evidence type="ECO:0000256" key="3">
    <source>
        <dbReference type="ARBA" id="ARBA00022692"/>
    </source>
</evidence>
<dbReference type="GO" id="GO:0005886">
    <property type="term" value="C:plasma membrane"/>
    <property type="evidence" value="ECO:0007669"/>
    <property type="project" value="UniProtKB-SubCell"/>
</dbReference>
<dbReference type="PANTHER" id="PTHR30287">
    <property type="entry name" value="MEMBRANE COMPONENT OF PREDICTED ABC SUPERFAMILY METABOLITE UPTAKE TRANSPORTER"/>
    <property type="match status" value="1"/>
</dbReference>
<dbReference type="RefSeq" id="WP_092455536.1">
    <property type="nucleotide sequence ID" value="NZ_FOJI01000012.1"/>
</dbReference>
<name>A0A1I0R9G9_9FIRM</name>
<evidence type="ECO:0000256" key="2">
    <source>
        <dbReference type="ARBA" id="ARBA00022475"/>
    </source>
</evidence>
<sequence length="790" mass="87122">MELNTIIKANLKSKKGNFISIFVLVFIIALALSTIISVSIGSNKRVITACKNSNISDITTFIKQDKLTDEMLQKIRTSDKVDSVTLKKMINSSLFEVNGKKYGSIVLFTKYNPTENPYEMYTQDGIGLSKDKTTKPQKGEIYLPIAMENLLNCKLGDKVTINTTDGEMKLTITKFFEDPFIGSSMIGAKILLISDEDFESIYNNPSEGKIVQYAVANVSLKKEFKNQQSQIIKELNETSGIIDAGTYSLTLQASNNYMTLFINIINGILCAVAILLYIVVLIIIGHSVSTSIDMDYVSFGILKSQGFTSTQIRCSIMLQYLLAGVTGGVAGILVSTVIIKYVNAIFIPVTGLCPGNGLMLLETISVIAGLLLIIALYVIVKTKKVISISPMQAIASGRGPVYFSERANISVINNIPVSINAKLIVKQVAGDWTKYVTTVLIMALLVFFTMSITSIKQITTSNNLSVIFGGYSSDISVKYNNEGQGIVASIKKDIEEKTRIEKEFSIGGRYLSIDSNEILCRVLDKTETANPTLKGRVPKYDNEVMITQMTSKNIGKKIGDKVKLKYDDVEYEYIIVGTYQDTSDVGISIALLESGFKHLDPDFKYSKTEYVISDKKLASSIVGELKEKYASYIAESKIVITDEYKKGQEDDNTILTAVDSITAITYFLAFLFAAIVSFMICQKNFSREQSDMGVYKSVGFTTGSLRRQFTIKYILVVMFGAAIGVVVSLILNDSVVSLLLSGMGITRFVTQYSFVLLFGPALFIVLCTAIFAWFVSVKIKKVSPKNLINE</sequence>
<feature type="domain" description="ABC3 transporter permease C-terminal" evidence="7">
    <location>
        <begin position="272"/>
        <end position="379"/>
    </location>
</feature>
<dbReference type="Proteomes" id="UP000199701">
    <property type="component" value="Unassembled WGS sequence"/>
</dbReference>
<dbReference type="AlphaFoldDB" id="A0A1I0R9G9"/>
<feature type="transmembrane region" description="Helical" evidence="6">
    <location>
        <begin position="260"/>
        <end position="284"/>
    </location>
</feature>
<dbReference type="PANTHER" id="PTHR30287:SF2">
    <property type="entry name" value="BLL1001 PROTEIN"/>
    <property type="match status" value="1"/>
</dbReference>
<feature type="transmembrane region" description="Helical" evidence="6">
    <location>
        <begin position="751"/>
        <end position="775"/>
    </location>
</feature>
<reference evidence="8 9" key="1">
    <citation type="submission" date="2016-10" db="EMBL/GenBank/DDBJ databases">
        <authorList>
            <person name="de Groot N.N."/>
        </authorList>
    </citation>
    <scope>NUCLEOTIDE SEQUENCE [LARGE SCALE GENOMIC DNA]</scope>
    <source>
        <strain evidence="8 9">DSM 9179</strain>
    </source>
</reference>
<dbReference type="InterPro" id="IPR038766">
    <property type="entry name" value="Membrane_comp_ABC_pdt"/>
</dbReference>
<comment type="subcellular location">
    <subcellularLocation>
        <location evidence="1">Cell membrane</location>
        <topology evidence="1">Multi-pass membrane protein</topology>
    </subcellularLocation>
</comment>
<dbReference type="STRING" id="99656.SAMN05421659_112140"/>
<evidence type="ECO:0000256" key="6">
    <source>
        <dbReference type="SAM" id="Phobius"/>
    </source>
</evidence>
<dbReference type="OrthoDB" id="9761168at2"/>
<feature type="transmembrane region" description="Helical" evidence="6">
    <location>
        <begin position="713"/>
        <end position="731"/>
    </location>
</feature>
<feature type="transmembrane region" description="Helical" evidence="6">
    <location>
        <begin position="359"/>
        <end position="380"/>
    </location>
</feature>
<keyword evidence="9" id="KW-1185">Reference proteome</keyword>